<dbReference type="Proteomes" id="UP001213681">
    <property type="component" value="Unassembled WGS sequence"/>
</dbReference>
<dbReference type="AlphaFoldDB" id="A0AAD6G3P0"/>
<gene>
    <name evidence="1" type="ORF">N7458_005254</name>
</gene>
<protein>
    <submittedName>
        <fullName evidence="1">Uncharacterized protein</fullName>
    </submittedName>
</protein>
<evidence type="ECO:0000313" key="2">
    <source>
        <dbReference type="Proteomes" id="UP001213681"/>
    </source>
</evidence>
<dbReference type="RefSeq" id="XP_056767254.1">
    <property type="nucleotide sequence ID" value="XM_056908636.1"/>
</dbReference>
<name>A0AAD6G3P0_9EURO</name>
<keyword evidence="2" id="KW-1185">Reference proteome</keyword>
<sequence>MATYPPVIDWCPFGLVRERLIMYHAANPCLDEVISDMSTSFSVETDLSELVQGSTSPSRCYVRLWDILEAMGSLDANFSDNITLSCELPAPDVETIFNSPEFALLVFKKLRMDSGIGIFKLDPSFFIKYPELCDPNEENIANGISIAPANQTRIPGPEALDARMSSTYKHLALWSFDMLFKIPPSTLS</sequence>
<organism evidence="1 2">
    <name type="scientific">Penicillium daleae</name>
    <dbReference type="NCBI Taxonomy" id="63821"/>
    <lineage>
        <taxon>Eukaryota</taxon>
        <taxon>Fungi</taxon>
        <taxon>Dikarya</taxon>
        <taxon>Ascomycota</taxon>
        <taxon>Pezizomycotina</taxon>
        <taxon>Eurotiomycetes</taxon>
        <taxon>Eurotiomycetidae</taxon>
        <taxon>Eurotiales</taxon>
        <taxon>Aspergillaceae</taxon>
        <taxon>Penicillium</taxon>
    </lineage>
</organism>
<reference evidence="1" key="1">
    <citation type="submission" date="2022-12" db="EMBL/GenBank/DDBJ databases">
        <authorList>
            <person name="Petersen C."/>
        </authorList>
    </citation>
    <scope>NUCLEOTIDE SEQUENCE</scope>
    <source>
        <strain evidence="1">IBT 16125</strain>
    </source>
</reference>
<reference evidence="1" key="2">
    <citation type="journal article" date="2023" name="IMA Fungus">
        <title>Comparative genomic study of the Penicillium genus elucidates a diverse pangenome and 15 lateral gene transfer events.</title>
        <authorList>
            <person name="Petersen C."/>
            <person name="Sorensen T."/>
            <person name="Nielsen M.R."/>
            <person name="Sondergaard T.E."/>
            <person name="Sorensen J.L."/>
            <person name="Fitzpatrick D.A."/>
            <person name="Frisvad J.C."/>
            <person name="Nielsen K.L."/>
        </authorList>
    </citation>
    <scope>NUCLEOTIDE SEQUENCE</scope>
    <source>
        <strain evidence="1">IBT 16125</strain>
    </source>
</reference>
<dbReference type="EMBL" id="JAPVEA010000005">
    <property type="protein sequence ID" value="KAJ5454298.1"/>
    <property type="molecule type" value="Genomic_DNA"/>
</dbReference>
<accession>A0AAD6G3P0</accession>
<proteinExistence type="predicted"/>
<comment type="caution">
    <text evidence="1">The sequence shown here is derived from an EMBL/GenBank/DDBJ whole genome shotgun (WGS) entry which is preliminary data.</text>
</comment>
<dbReference type="GeneID" id="81598879"/>
<evidence type="ECO:0000313" key="1">
    <source>
        <dbReference type="EMBL" id="KAJ5454298.1"/>
    </source>
</evidence>